<dbReference type="InterPro" id="IPR010182">
    <property type="entry name" value="ArgE/DapE"/>
</dbReference>
<dbReference type="KEGG" id="pfer:IRI77_09390"/>
<dbReference type="GO" id="GO:0046872">
    <property type="term" value="F:metal ion binding"/>
    <property type="evidence" value="ECO:0007669"/>
    <property type="project" value="UniProtKB-KW"/>
</dbReference>
<dbReference type="InterPro" id="IPR036264">
    <property type="entry name" value="Bact_exopeptidase_dim_dom"/>
</dbReference>
<dbReference type="PROSITE" id="PS00758">
    <property type="entry name" value="ARGE_DAPE_CPG2_1"/>
    <property type="match status" value="1"/>
</dbReference>
<evidence type="ECO:0000256" key="5">
    <source>
        <dbReference type="ARBA" id="ARBA00011921"/>
    </source>
</evidence>
<dbReference type="PANTHER" id="PTHR43808:SF8">
    <property type="entry name" value="PEPTIDASE M20 DIMERISATION DOMAIN-CONTAINING PROTEIN"/>
    <property type="match status" value="1"/>
</dbReference>
<dbReference type="AlphaFoldDB" id="A0A7S7NUU4"/>
<dbReference type="Pfam" id="PF07687">
    <property type="entry name" value="M20_dimer"/>
    <property type="match status" value="1"/>
</dbReference>
<dbReference type="Pfam" id="PF01546">
    <property type="entry name" value="Peptidase_M20"/>
    <property type="match status" value="1"/>
</dbReference>
<dbReference type="SUPFAM" id="SSF55031">
    <property type="entry name" value="Bacterial exopeptidase dimerisation domain"/>
    <property type="match status" value="1"/>
</dbReference>
<gene>
    <name evidence="14" type="ORF">IRI77_09390</name>
</gene>
<dbReference type="Proteomes" id="UP000593892">
    <property type="component" value="Chromosome"/>
</dbReference>
<evidence type="ECO:0000256" key="3">
    <source>
        <dbReference type="ARBA" id="ARBA00005130"/>
    </source>
</evidence>
<evidence type="ECO:0000313" key="14">
    <source>
        <dbReference type="EMBL" id="QOY90146.1"/>
    </source>
</evidence>
<dbReference type="UniPathway" id="UPA00034">
    <property type="reaction ID" value="UER00021"/>
</dbReference>
<dbReference type="EC" id="3.5.1.18" evidence="5"/>
<evidence type="ECO:0000256" key="6">
    <source>
        <dbReference type="ARBA" id="ARBA00016853"/>
    </source>
</evidence>
<proteinExistence type="inferred from homology"/>
<reference evidence="14 15" key="1">
    <citation type="submission" date="2020-10" db="EMBL/GenBank/DDBJ databases">
        <title>Complete genome sequence of Paludibaculum fermentans P105T, a facultatively anaerobic acidobacterium capable of dissimilatory Fe(III) reduction.</title>
        <authorList>
            <person name="Dedysh S.N."/>
            <person name="Beletsky A.V."/>
            <person name="Kulichevskaya I.S."/>
            <person name="Mardanov A.V."/>
            <person name="Ravin N.V."/>
        </authorList>
    </citation>
    <scope>NUCLEOTIDE SEQUENCE [LARGE SCALE GENOMIC DNA]</scope>
    <source>
        <strain evidence="14 15">P105</strain>
    </source>
</reference>
<evidence type="ECO:0000313" key="15">
    <source>
        <dbReference type="Proteomes" id="UP000593892"/>
    </source>
</evidence>
<comment type="similarity">
    <text evidence="4">Belongs to the peptidase M20A family.</text>
</comment>
<evidence type="ECO:0000256" key="9">
    <source>
        <dbReference type="ARBA" id="ARBA00022801"/>
    </source>
</evidence>
<keyword evidence="7" id="KW-0028">Amino-acid biosynthesis</keyword>
<evidence type="ECO:0000256" key="10">
    <source>
        <dbReference type="ARBA" id="ARBA00022833"/>
    </source>
</evidence>
<evidence type="ECO:0000256" key="11">
    <source>
        <dbReference type="ARBA" id="ARBA00023285"/>
    </source>
</evidence>
<evidence type="ECO:0000256" key="12">
    <source>
        <dbReference type="ARBA" id="ARBA00051301"/>
    </source>
</evidence>
<protein>
    <recommendedName>
        <fullName evidence="6">Probable succinyl-diaminopimelate desuccinylase</fullName>
        <ecNumber evidence="5">3.5.1.18</ecNumber>
    </recommendedName>
</protein>
<feature type="domain" description="Peptidase M20 dimerisation" evidence="13">
    <location>
        <begin position="173"/>
        <end position="275"/>
    </location>
</feature>
<evidence type="ECO:0000256" key="8">
    <source>
        <dbReference type="ARBA" id="ARBA00022723"/>
    </source>
</evidence>
<comment type="catalytic activity">
    <reaction evidence="12">
        <text>N-succinyl-(2S,6S)-2,6-diaminopimelate + H2O = (2S,6S)-2,6-diaminopimelate + succinate</text>
        <dbReference type="Rhea" id="RHEA:22608"/>
        <dbReference type="ChEBI" id="CHEBI:15377"/>
        <dbReference type="ChEBI" id="CHEBI:30031"/>
        <dbReference type="ChEBI" id="CHEBI:57609"/>
        <dbReference type="ChEBI" id="CHEBI:58087"/>
        <dbReference type="EC" id="3.5.1.18"/>
    </reaction>
</comment>
<dbReference type="SUPFAM" id="SSF53187">
    <property type="entry name" value="Zn-dependent exopeptidases"/>
    <property type="match status" value="1"/>
</dbReference>
<accession>A0A7S7NUU4</accession>
<organism evidence="14 15">
    <name type="scientific">Paludibaculum fermentans</name>
    <dbReference type="NCBI Taxonomy" id="1473598"/>
    <lineage>
        <taxon>Bacteria</taxon>
        <taxon>Pseudomonadati</taxon>
        <taxon>Acidobacteriota</taxon>
        <taxon>Terriglobia</taxon>
        <taxon>Bryobacterales</taxon>
        <taxon>Bryobacteraceae</taxon>
        <taxon>Paludibaculum</taxon>
    </lineage>
</organism>
<comment type="cofactor">
    <cofactor evidence="2">
        <name>Zn(2+)</name>
        <dbReference type="ChEBI" id="CHEBI:29105"/>
    </cofactor>
</comment>
<keyword evidence="11" id="KW-0170">Cobalt</keyword>
<evidence type="ECO:0000256" key="7">
    <source>
        <dbReference type="ARBA" id="ARBA00022605"/>
    </source>
</evidence>
<dbReference type="Gene3D" id="3.30.70.360">
    <property type="match status" value="1"/>
</dbReference>
<evidence type="ECO:0000259" key="13">
    <source>
        <dbReference type="Pfam" id="PF07687"/>
    </source>
</evidence>
<keyword evidence="15" id="KW-1185">Reference proteome</keyword>
<sequence>MRPQSVITTLQELIRINSVNPAYASGQPEGRIQAWIHDFFAAAGIQAELVEVFPERPNLLATLPGRDRSRRLMLEAHVDTAGVENMVSPPFEPSILQGLVYGRGACDTKGGLAAMMHALVELHAEGYVPSVDVVLAATMDEEATYRGAAYLCEHFTAEAAIVAEPTELRLVVASKGCLRWRVAIGGRAAHSSTPHLGINAISRMARLIVVMEEGDASLRMVKHPLVGEPTLNVGLIRGGAQVNIVPEQCQVEIDRRLVPGEEPPAIQRQYEKLSETLRTQFPDMQITHTTLLEDWPMETSPDSHIVRTAQQALERLGLPAEPAGVPFGSDASKFTRAGIPSIVMGPGSIDQAHTAAEYVAMDQVVQAVKVYKEIIRGF</sequence>
<dbReference type="PANTHER" id="PTHR43808">
    <property type="entry name" value="ACETYLORNITHINE DEACETYLASE"/>
    <property type="match status" value="1"/>
</dbReference>
<dbReference type="Gene3D" id="3.40.630.10">
    <property type="entry name" value="Zn peptidases"/>
    <property type="match status" value="2"/>
</dbReference>
<dbReference type="InterPro" id="IPR050072">
    <property type="entry name" value="Peptidase_M20A"/>
</dbReference>
<dbReference type="RefSeq" id="WP_194451811.1">
    <property type="nucleotide sequence ID" value="NZ_CP063849.1"/>
</dbReference>
<dbReference type="InterPro" id="IPR001261">
    <property type="entry name" value="ArgE/DapE_CS"/>
</dbReference>
<keyword evidence="9" id="KW-0378">Hydrolase</keyword>
<keyword evidence="10" id="KW-0862">Zinc</keyword>
<dbReference type="CDD" id="cd03894">
    <property type="entry name" value="M20_ArgE"/>
    <property type="match status" value="1"/>
</dbReference>
<keyword evidence="8" id="KW-0479">Metal-binding</keyword>
<dbReference type="GO" id="GO:0009014">
    <property type="term" value="F:succinyl-diaminopimelate desuccinylase activity"/>
    <property type="evidence" value="ECO:0007669"/>
    <property type="project" value="UniProtKB-EC"/>
</dbReference>
<dbReference type="GO" id="GO:0009089">
    <property type="term" value="P:lysine biosynthetic process via diaminopimelate"/>
    <property type="evidence" value="ECO:0007669"/>
    <property type="project" value="UniProtKB-UniPathway"/>
</dbReference>
<dbReference type="PROSITE" id="PS00759">
    <property type="entry name" value="ARGE_DAPE_CPG2_2"/>
    <property type="match status" value="1"/>
</dbReference>
<evidence type="ECO:0000256" key="4">
    <source>
        <dbReference type="ARBA" id="ARBA00006247"/>
    </source>
</evidence>
<comment type="cofactor">
    <cofactor evidence="1">
        <name>Co(2+)</name>
        <dbReference type="ChEBI" id="CHEBI:48828"/>
    </cofactor>
</comment>
<comment type="pathway">
    <text evidence="3">Amino-acid biosynthesis; L-lysine biosynthesis via DAP pathway; LL-2,6-diaminopimelate from (S)-tetrahydrodipicolinate (succinylase route): step 3/3.</text>
</comment>
<dbReference type="EMBL" id="CP063849">
    <property type="protein sequence ID" value="QOY90146.1"/>
    <property type="molecule type" value="Genomic_DNA"/>
</dbReference>
<name>A0A7S7NUU4_PALFE</name>
<dbReference type="InterPro" id="IPR011650">
    <property type="entry name" value="Peptidase_M20_dimer"/>
</dbReference>
<evidence type="ECO:0000256" key="2">
    <source>
        <dbReference type="ARBA" id="ARBA00001947"/>
    </source>
</evidence>
<evidence type="ECO:0000256" key="1">
    <source>
        <dbReference type="ARBA" id="ARBA00001941"/>
    </source>
</evidence>
<dbReference type="InterPro" id="IPR002933">
    <property type="entry name" value="Peptidase_M20"/>
</dbReference>
<dbReference type="NCBIfam" id="TIGR01910">
    <property type="entry name" value="DapE-ArgE"/>
    <property type="match status" value="1"/>
</dbReference>